<dbReference type="InterPro" id="IPR004855">
    <property type="entry name" value="TFIIA_asu/bsu"/>
</dbReference>
<evidence type="ECO:0000256" key="6">
    <source>
        <dbReference type="SAM" id="MobiDB-lite"/>
    </source>
</evidence>
<protein>
    <submittedName>
        <fullName evidence="7">Putative transcription initiation factor iia subunit 1</fullName>
    </submittedName>
</protein>
<dbReference type="SMART" id="SM01371">
    <property type="entry name" value="TFIIA"/>
    <property type="match status" value="1"/>
</dbReference>
<keyword evidence="7" id="KW-0396">Initiation factor</keyword>
<dbReference type="FunFam" id="1.10.287.100:FF:000001">
    <property type="entry name" value="Transcription initiation factor IIA subunit"/>
    <property type="match status" value="1"/>
</dbReference>
<evidence type="ECO:0000256" key="5">
    <source>
        <dbReference type="ARBA" id="ARBA00023242"/>
    </source>
</evidence>
<dbReference type="FunFam" id="2.30.18.10:FF:000002">
    <property type="entry name" value="Transcription initiation factor IIA subunit 1"/>
    <property type="match status" value="1"/>
</dbReference>
<accession>A0A2R5LFK0</accession>
<comment type="subcellular location">
    <subcellularLocation>
        <location evidence="1">Nucleus</location>
    </subcellularLocation>
</comment>
<sequence>MAASSVPKLYRSVIEDVINGVKDIFLDEGVDDQALQELRQIWEKKLTESKAVDTHEPAPQPTFQRTAHAVVQQPQVHQAAATANPVAAQAITHQLTIGPNGIVQPTVLQYHATPTSGGQKLTITLPAQSAQQGLQTVMYRPQQIHSSSAATAALALHPDVAASLLQGGVLNMAHATALQAAARNVNAQAAAGNIQFQHIMKPTGEPGQYTVTMGQALAGHATPMVVTSGQPVAQAAVPVTAATQQRNVAGNPVIQLDGANDTSDEEEEEDDFQDDDDKDDNDDDVADEDNDDAGEEEEPLNSDDDVSDEEVSENFEIDNVVVCQYDKISRSRNRWKFHLKDGIMNLQGKDYVFQKAVGDAEW</sequence>
<feature type="compositionally biased region" description="Acidic residues" evidence="6">
    <location>
        <begin position="262"/>
        <end position="313"/>
    </location>
</feature>
<dbReference type="Gene3D" id="1.10.287.100">
    <property type="match status" value="1"/>
</dbReference>
<dbReference type="CDD" id="cd07976">
    <property type="entry name" value="TFIIA_alpha_beta_like"/>
    <property type="match status" value="2"/>
</dbReference>
<dbReference type="SUPFAM" id="SSF50784">
    <property type="entry name" value="Transcription factor IIA (TFIIA), beta-barrel domain"/>
    <property type="match status" value="1"/>
</dbReference>
<comment type="similarity">
    <text evidence="2">Belongs to the TFIIA subunit 1 family.</text>
</comment>
<name>A0A2R5LFK0_9ACAR</name>
<keyword evidence="7" id="KW-0648">Protein biosynthesis</keyword>
<dbReference type="PANTHER" id="PTHR12694:SF8">
    <property type="entry name" value="TRANSCRIPTION INITIATION FACTOR IIA SUBUNIT 1"/>
    <property type="match status" value="1"/>
</dbReference>
<evidence type="ECO:0000256" key="4">
    <source>
        <dbReference type="ARBA" id="ARBA00023163"/>
    </source>
</evidence>
<dbReference type="AlphaFoldDB" id="A0A2R5LFK0"/>
<dbReference type="SUPFAM" id="SSF47396">
    <property type="entry name" value="Transcription factor IIA (TFIIA), alpha-helical domain"/>
    <property type="match status" value="1"/>
</dbReference>
<evidence type="ECO:0000256" key="2">
    <source>
        <dbReference type="ARBA" id="ARBA00010059"/>
    </source>
</evidence>
<dbReference type="GeneID" id="135396958"/>
<evidence type="ECO:0000256" key="3">
    <source>
        <dbReference type="ARBA" id="ARBA00023015"/>
    </source>
</evidence>
<keyword evidence="4" id="KW-0804">Transcription</keyword>
<dbReference type="CTD" id="43284"/>
<organism evidence="7">
    <name type="scientific">Ornithodoros turicata</name>
    <dbReference type="NCBI Taxonomy" id="34597"/>
    <lineage>
        <taxon>Eukaryota</taxon>
        <taxon>Metazoa</taxon>
        <taxon>Ecdysozoa</taxon>
        <taxon>Arthropoda</taxon>
        <taxon>Chelicerata</taxon>
        <taxon>Arachnida</taxon>
        <taxon>Acari</taxon>
        <taxon>Parasitiformes</taxon>
        <taxon>Ixodida</taxon>
        <taxon>Ixodoidea</taxon>
        <taxon>Argasidae</taxon>
        <taxon>Ornithodorinae</taxon>
        <taxon>Ornithodoros</taxon>
    </lineage>
</organism>
<keyword evidence="3" id="KW-0805">Transcription regulation</keyword>
<dbReference type="KEGG" id="oti:135396958"/>
<dbReference type="RefSeq" id="XP_064484283.1">
    <property type="nucleotide sequence ID" value="XM_064628213.1"/>
</dbReference>
<dbReference type="GO" id="GO:0006367">
    <property type="term" value="P:transcription initiation at RNA polymerase II promoter"/>
    <property type="evidence" value="ECO:0007669"/>
    <property type="project" value="InterPro"/>
</dbReference>
<dbReference type="GO" id="GO:0003743">
    <property type="term" value="F:translation initiation factor activity"/>
    <property type="evidence" value="ECO:0007669"/>
    <property type="project" value="UniProtKB-KW"/>
</dbReference>
<dbReference type="EMBL" id="GGLE01004146">
    <property type="protein sequence ID" value="MBY08272.1"/>
    <property type="molecule type" value="Transcribed_RNA"/>
</dbReference>
<dbReference type="Pfam" id="PF03153">
    <property type="entry name" value="TFIIA"/>
    <property type="match status" value="2"/>
</dbReference>
<evidence type="ECO:0000256" key="1">
    <source>
        <dbReference type="ARBA" id="ARBA00004123"/>
    </source>
</evidence>
<proteinExistence type="inferred from homology"/>
<feature type="region of interest" description="Disordered" evidence="6">
    <location>
        <begin position="248"/>
        <end position="313"/>
    </location>
</feature>
<dbReference type="GO" id="GO:0005672">
    <property type="term" value="C:transcription factor TFIIA complex"/>
    <property type="evidence" value="ECO:0007669"/>
    <property type="project" value="InterPro"/>
</dbReference>
<dbReference type="Gene3D" id="2.30.18.10">
    <property type="entry name" value="Transcription factor IIA (TFIIA), beta-barrel domain"/>
    <property type="match status" value="1"/>
</dbReference>
<dbReference type="PANTHER" id="PTHR12694">
    <property type="entry name" value="TRANSCRIPTION INITIATION FACTOR IIA SUBUNIT 1"/>
    <property type="match status" value="1"/>
</dbReference>
<dbReference type="InterPro" id="IPR009088">
    <property type="entry name" value="TFIIA_b-brl"/>
</dbReference>
<reference evidence="7" key="1">
    <citation type="submission" date="2018-03" db="EMBL/GenBank/DDBJ databases">
        <title>The relapsing fever spirochete Borrelia turicatae persists in the highly oxidative environment of its soft-bodied tick vector.</title>
        <authorList>
            <person name="Bourret T.J."/>
            <person name="Boyle W.K."/>
            <person name="Valenzuela J.G."/>
            <person name="Oliveira F."/>
            <person name="Lopez J.E."/>
        </authorList>
    </citation>
    <scope>NUCLEOTIDE SEQUENCE</scope>
    <source>
        <strain evidence="7">Kansas strain/isolate</strain>
        <tissue evidence="7">Salivary glands</tissue>
    </source>
</reference>
<keyword evidence="5" id="KW-0539">Nucleus</keyword>
<evidence type="ECO:0000313" key="7">
    <source>
        <dbReference type="EMBL" id="MBY08272.1"/>
    </source>
</evidence>